<dbReference type="NCBIfam" id="TIGR02605">
    <property type="entry name" value="CxxC_CxxC_SSSS"/>
    <property type="match status" value="1"/>
</dbReference>
<keyword evidence="3" id="KW-1185">Reference proteome</keyword>
<proteinExistence type="predicted"/>
<dbReference type="Pfam" id="PF09723">
    <property type="entry name" value="Zn_ribbon_8"/>
    <property type="match status" value="1"/>
</dbReference>
<dbReference type="InterPro" id="IPR013429">
    <property type="entry name" value="Regulatory_FmdB_Zinc_ribbon"/>
</dbReference>
<dbReference type="SMART" id="SM00834">
    <property type="entry name" value="CxxC_CXXC_SSSS"/>
    <property type="match status" value="1"/>
</dbReference>
<evidence type="ECO:0000313" key="3">
    <source>
        <dbReference type="Proteomes" id="UP000269669"/>
    </source>
</evidence>
<dbReference type="AlphaFoldDB" id="A0A428MEE8"/>
<dbReference type="PROSITE" id="PS50157">
    <property type="entry name" value="ZINC_FINGER_C2H2_2"/>
    <property type="match status" value="1"/>
</dbReference>
<dbReference type="OrthoDB" id="9813321at2"/>
<dbReference type="InterPro" id="IPR013087">
    <property type="entry name" value="Znf_C2H2_type"/>
</dbReference>
<dbReference type="RefSeq" id="WP_125484002.1">
    <property type="nucleotide sequence ID" value="NZ_RSDW01000001.1"/>
</dbReference>
<reference evidence="2 3" key="1">
    <citation type="submission" date="2018-12" db="EMBL/GenBank/DDBJ databases">
        <title>Sequencing of bacterial isolates from soil warming experiment in Harvard Forest, Massachusetts, USA.</title>
        <authorList>
            <person name="Deangelis K."/>
        </authorList>
    </citation>
    <scope>NUCLEOTIDE SEQUENCE [LARGE SCALE GENOMIC DNA]</scope>
    <source>
        <strain evidence="2 3">EB153</strain>
    </source>
</reference>
<protein>
    <submittedName>
        <fullName evidence="2">Putative FmdB family regulatory protein</fullName>
    </submittedName>
</protein>
<organism evidence="2 3">
    <name type="scientific">Edaphobacter aggregans</name>
    <dbReference type="NCBI Taxonomy" id="570835"/>
    <lineage>
        <taxon>Bacteria</taxon>
        <taxon>Pseudomonadati</taxon>
        <taxon>Acidobacteriota</taxon>
        <taxon>Terriglobia</taxon>
        <taxon>Terriglobales</taxon>
        <taxon>Acidobacteriaceae</taxon>
        <taxon>Edaphobacter</taxon>
    </lineage>
</organism>
<dbReference type="Proteomes" id="UP000269669">
    <property type="component" value="Unassembled WGS sequence"/>
</dbReference>
<dbReference type="EMBL" id="RSDW01000001">
    <property type="protein sequence ID" value="RSL15237.1"/>
    <property type="molecule type" value="Genomic_DNA"/>
</dbReference>
<dbReference type="Gene3D" id="2.20.28.30">
    <property type="entry name" value="RNA polymerase ii, chain L"/>
    <property type="match status" value="1"/>
</dbReference>
<evidence type="ECO:0000313" key="2">
    <source>
        <dbReference type="EMBL" id="RSL15237.1"/>
    </source>
</evidence>
<gene>
    <name evidence="2" type="ORF">EDE15_0719</name>
</gene>
<evidence type="ECO:0000259" key="1">
    <source>
        <dbReference type="PROSITE" id="PS50157"/>
    </source>
</evidence>
<sequence>MPHYEYFCKVCNKTFTLTLHIAEHDAENPACPHCGSHNIEQRWSTFSAVTSRKSA</sequence>
<accession>A0A428MEE8</accession>
<name>A0A428MEE8_9BACT</name>
<feature type="domain" description="C2H2-type" evidence="1">
    <location>
        <begin position="6"/>
        <end position="38"/>
    </location>
</feature>
<comment type="caution">
    <text evidence="2">The sequence shown here is derived from an EMBL/GenBank/DDBJ whole genome shotgun (WGS) entry which is preliminary data.</text>
</comment>